<dbReference type="Pfam" id="PF00498">
    <property type="entry name" value="FHA"/>
    <property type="match status" value="2"/>
</dbReference>
<dbReference type="PROSITE" id="PS50893">
    <property type="entry name" value="ABC_TRANSPORTER_2"/>
    <property type="match status" value="1"/>
</dbReference>
<evidence type="ECO:0000259" key="11">
    <source>
        <dbReference type="PROSITE" id="PS50893"/>
    </source>
</evidence>
<dbReference type="InterPro" id="IPR027417">
    <property type="entry name" value="P-loop_NTPase"/>
</dbReference>
<reference evidence="12" key="1">
    <citation type="submission" date="2022-12" db="EMBL/GenBank/DDBJ databases">
        <authorList>
            <person name="Krivoruchko A.V."/>
            <person name="Elkin A."/>
        </authorList>
    </citation>
    <scope>NUCLEOTIDE SEQUENCE</scope>
    <source>
        <strain evidence="12">IEGM 1391</strain>
    </source>
</reference>
<dbReference type="PROSITE" id="PS00211">
    <property type="entry name" value="ABC_TRANSPORTER_1"/>
    <property type="match status" value="1"/>
</dbReference>
<dbReference type="InterPro" id="IPR017871">
    <property type="entry name" value="ABC_transporter-like_CS"/>
</dbReference>
<feature type="transmembrane region" description="Helical" evidence="9">
    <location>
        <begin position="735"/>
        <end position="753"/>
    </location>
</feature>
<dbReference type="CDD" id="cd00060">
    <property type="entry name" value="FHA"/>
    <property type="match status" value="1"/>
</dbReference>
<evidence type="ECO:0000256" key="1">
    <source>
        <dbReference type="ARBA" id="ARBA00004141"/>
    </source>
</evidence>
<keyword evidence="4 9" id="KW-0812">Transmembrane</keyword>
<dbReference type="Pfam" id="PF00005">
    <property type="entry name" value="ABC_tran"/>
    <property type="match status" value="1"/>
</dbReference>
<keyword evidence="13" id="KW-1185">Reference proteome</keyword>
<evidence type="ECO:0000256" key="6">
    <source>
        <dbReference type="ARBA" id="ARBA00022840"/>
    </source>
</evidence>
<evidence type="ECO:0000256" key="7">
    <source>
        <dbReference type="ARBA" id="ARBA00022989"/>
    </source>
</evidence>
<dbReference type="GO" id="GO:0005524">
    <property type="term" value="F:ATP binding"/>
    <property type="evidence" value="ECO:0007669"/>
    <property type="project" value="UniProtKB-KW"/>
</dbReference>
<evidence type="ECO:0000256" key="4">
    <source>
        <dbReference type="ARBA" id="ARBA00022692"/>
    </source>
</evidence>
<dbReference type="InterPro" id="IPR003439">
    <property type="entry name" value="ABC_transporter-like_ATP-bd"/>
</dbReference>
<dbReference type="SMART" id="SM00240">
    <property type="entry name" value="FHA"/>
    <property type="match status" value="2"/>
</dbReference>
<evidence type="ECO:0000256" key="5">
    <source>
        <dbReference type="ARBA" id="ARBA00022741"/>
    </source>
</evidence>
<feature type="domain" description="FHA" evidence="10">
    <location>
        <begin position="26"/>
        <end position="74"/>
    </location>
</feature>
<evidence type="ECO:0000259" key="10">
    <source>
        <dbReference type="PROSITE" id="PS50006"/>
    </source>
</evidence>
<name>A0ABT4MC17_9NOCA</name>
<feature type="transmembrane region" description="Helical" evidence="9">
    <location>
        <begin position="511"/>
        <end position="530"/>
    </location>
</feature>
<comment type="caution">
    <text evidence="12">The sequence shown here is derived from an EMBL/GenBank/DDBJ whole genome shotgun (WGS) entry which is preliminary data.</text>
</comment>
<protein>
    <submittedName>
        <fullName evidence="12">ATP-binding cassette domain-containing protein</fullName>
    </submittedName>
</protein>
<dbReference type="SMART" id="SM00382">
    <property type="entry name" value="AAA"/>
    <property type="match status" value="1"/>
</dbReference>
<evidence type="ECO:0000256" key="9">
    <source>
        <dbReference type="SAM" id="Phobius"/>
    </source>
</evidence>
<evidence type="ECO:0000256" key="2">
    <source>
        <dbReference type="ARBA" id="ARBA00022448"/>
    </source>
</evidence>
<comment type="subcellular location">
    <subcellularLocation>
        <location evidence="1">Membrane</location>
        <topology evidence="1">Multi-pass membrane protein</topology>
    </subcellularLocation>
</comment>
<evidence type="ECO:0000256" key="3">
    <source>
        <dbReference type="ARBA" id="ARBA00022553"/>
    </source>
</evidence>
<keyword evidence="5" id="KW-0547">Nucleotide-binding</keyword>
<gene>
    <name evidence="12" type="ORF">O4220_08280</name>
</gene>
<evidence type="ECO:0000313" key="13">
    <source>
        <dbReference type="Proteomes" id="UP001081071"/>
    </source>
</evidence>
<dbReference type="InterPro" id="IPR013525">
    <property type="entry name" value="ABC2_TM"/>
</dbReference>
<feature type="domain" description="FHA" evidence="10">
    <location>
        <begin position="127"/>
        <end position="176"/>
    </location>
</feature>
<feature type="transmembrane region" description="Helical" evidence="9">
    <location>
        <begin position="670"/>
        <end position="693"/>
    </location>
</feature>
<dbReference type="Gene3D" id="3.40.50.300">
    <property type="entry name" value="P-loop containing nucleotide triphosphate hydrolases"/>
    <property type="match status" value="1"/>
</dbReference>
<keyword evidence="6 12" id="KW-0067">ATP-binding</keyword>
<dbReference type="RefSeq" id="WP_269603161.1">
    <property type="nucleotide sequence ID" value="NZ_JAPWIJ010000003.1"/>
</dbReference>
<dbReference type="InterPro" id="IPR000253">
    <property type="entry name" value="FHA_dom"/>
</dbReference>
<accession>A0ABT4MC17</accession>
<proteinExistence type="predicted"/>
<dbReference type="PANTHER" id="PTHR48041">
    <property type="entry name" value="ABC TRANSPORTER G FAMILY MEMBER 28"/>
    <property type="match status" value="1"/>
</dbReference>
<evidence type="ECO:0000313" key="12">
    <source>
        <dbReference type="EMBL" id="MCZ4518513.1"/>
    </source>
</evidence>
<organism evidence="12 13">
    <name type="scientific">Rhodococcus ruber</name>
    <dbReference type="NCBI Taxonomy" id="1830"/>
    <lineage>
        <taxon>Bacteria</taxon>
        <taxon>Bacillati</taxon>
        <taxon>Actinomycetota</taxon>
        <taxon>Actinomycetes</taxon>
        <taxon>Mycobacteriales</taxon>
        <taxon>Nocardiaceae</taxon>
        <taxon>Rhodococcus</taxon>
    </lineage>
</organism>
<evidence type="ECO:0000256" key="8">
    <source>
        <dbReference type="ARBA" id="ARBA00023136"/>
    </source>
</evidence>
<keyword evidence="3" id="KW-0597">Phosphoprotein</keyword>
<dbReference type="Proteomes" id="UP001081071">
    <property type="component" value="Unassembled WGS sequence"/>
</dbReference>
<dbReference type="PROSITE" id="PS50006">
    <property type="entry name" value="FHA_DOMAIN"/>
    <property type="match status" value="2"/>
</dbReference>
<sequence>MESRGIPSVTVRIGSVHRTFDGAVPVTIGRDEGHLLPVHDPLVSRHHAELVWRGRWTIRDTGSANGTFVDGSPIADALTVFAPVDVRLGDPRSGPLLTIVPNTEPLDSTAYVLARPNVPIAVPATGVTLGRTDDNDVVVSDVLVSRRHARVSAGPDGLCIEDLGSMNGTYVGGHRVTSTQLLDGQVFTIGNVDFLVVDRAIVPRAAETTYDGLVVHGVGLVVGSNTTLLTEVDLDAAHGTLTALIGPSGAGKSTLSTVVSGVTTPTTGSVMFDGHDVHAEYPALRGRIGMVPQDDVLHRQLTVTQALTYAAELRLPPDTTASDRAAVVAGVLAELSLTEHADTRIDALSGGQRKRASVALELLTGPSLLILDEPTSGLDPALDRQVMAMMRELADAGRVVIVVTHSVTYLDMCDQVLLLAPGGKTAYRGPAGGVGEALGTADWADAFAAVAADPNSVFDAYRARRPRRPQPPSAPRTGSVNAYRAGSATTFRRQLDTVARRQLRLIAADRGYFLFLTVLPVLLGVLALVVPGRSGFGAAGQDAPTEPVQIMVLLIVGACFMGLSLSARDLVGERTIFRRERAAGLDPGAYLVAKTAVFGAVAVIQALVLVSLVLLGKGSPESASLLPGSFVHSGAIELMLVIAATTACSAILGLALSAMAKSAEQVMPMMVVTVMAQLVLCGGLIPVTGRIVLDQLSWLLPARWGFAAGASTVDIRSHVPSAQQDVLWQHEPAPWVLSMLVLSILGGLMFALVRHRLSRT</sequence>
<keyword evidence="8 9" id="KW-0472">Membrane</keyword>
<dbReference type="InterPro" id="IPR050352">
    <property type="entry name" value="ABCG_transporters"/>
</dbReference>
<dbReference type="InterPro" id="IPR008984">
    <property type="entry name" value="SMAD_FHA_dom_sf"/>
</dbReference>
<feature type="transmembrane region" description="Helical" evidence="9">
    <location>
        <begin position="591"/>
        <end position="615"/>
    </location>
</feature>
<dbReference type="Pfam" id="PF01061">
    <property type="entry name" value="ABC2_membrane"/>
    <property type="match status" value="1"/>
</dbReference>
<dbReference type="SUPFAM" id="SSF49879">
    <property type="entry name" value="SMAD/FHA domain"/>
    <property type="match status" value="2"/>
</dbReference>
<dbReference type="SUPFAM" id="SSF52540">
    <property type="entry name" value="P-loop containing nucleoside triphosphate hydrolases"/>
    <property type="match status" value="1"/>
</dbReference>
<dbReference type="InterPro" id="IPR003593">
    <property type="entry name" value="AAA+_ATPase"/>
</dbReference>
<dbReference type="Gene3D" id="2.60.200.20">
    <property type="match status" value="2"/>
</dbReference>
<dbReference type="PANTHER" id="PTHR48041:SF139">
    <property type="entry name" value="PROTEIN SCARLET"/>
    <property type="match status" value="1"/>
</dbReference>
<keyword evidence="2" id="KW-0813">Transport</keyword>
<keyword evidence="7 9" id="KW-1133">Transmembrane helix</keyword>
<feature type="transmembrane region" description="Helical" evidence="9">
    <location>
        <begin position="550"/>
        <end position="571"/>
    </location>
</feature>
<feature type="domain" description="ABC transporter" evidence="11">
    <location>
        <begin position="213"/>
        <end position="446"/>
    </location>
</feature>
<feature type="transmembrane region" description="Helical" evidence="9">
    <location>
        <begin position="635"/>
        <end position="658"/>
    </location>
</feature>
<dbReference type="EMBL" id="JAPWIJ010000003">
    <property type="protein sequence ID" value="MCZ4518513.1"/>
    <property type="molecule type" value="Genomic_DNA"/>
</dbReference>